<accession>A0ABR4CAU7</accession>
<keyword evidence="2" id="KW-1185">Reference proteome</keyword>
<evidence type="ECO:0000313" key="2">
    <source>
        <dbReference type="Proteomes" id="UP001595075"/>
    </source>
</evidence>
<dbReference type="Proteomes" id="UP001595075">
    <property type="component" value="Unassembled WGS sequence"/>
</dbReference>
<comment type="caution">
    <text evidence="1">The sequence shown here is derived from an EMBL/GenBank/DDBJ whole genome shotgun (WGS) entry which is preliminary data.</text>
</comment>
<proteinExistence type="predicted"/>
<sequence>TVGKSKEF</sequence>
<reference evidence="1 2" key="1">
    <citation type="journal article" date="2024" name="Commun. Biol.">
        <title>Comparative genomic analysis of thermophilic fungi reveals convergent evolutionary adaptations and gene losses.</title>
        <authorList>
            <person name="Steindorff A.S."/>
            <person name="Aguilar-Pontes M.V."/>
            <person name="Robinson A.J."/>
            <person name="Andreopoulos B."/>
            <person name="LaButti K."/>
            <person name="Kuo A."/>
            <person name="Mondo S."/>
            <person name="Riley R."/>
            <person name="Otillar R."/>
            <person name="Haridas S."/>
            <person name="Lipzen A."/>
            <person name="Grimwood J."/>
            <person name="Schmutz J."/>
            <person name="Clum A."/>
            <person name="Reid I.D."/>
            <person name="Moisan M.C."/>
            <person name="Butler G."/>
            <person name="Nguyen T.T.M."/>
            <person name="Dewar K."/>
            <person name="Conant G."/>
            <person name="Drula E."/>
            <person name="Henrissat B."/>
            <person name="Hansel C."/>
            <person name="Singer S."/>
            <person name="Hutchinson M.I."/>
            <person name="de Vries R.P."/>
            <person name="Natvig D.O."/>
            <person name="Powell A.J."/>
            <person name="Tsang A."/>
            <person name="Grigoriev I.V."/>
        </authorList>
    </citation>
    <scope>NUCLEOTIDE SEQUENCE [LARGE SCALE GENOMIC DNA]</scope>
    <source>
        <strain evidence="1 2">CBS 494.80</strain>
    </source>
</reference>
<dbReference type="EMBL" id="JAZHXI010000010">
    <property type="protein sequence ID" value="KAL2067074.1"/>
    <property type="molecule type" value="Genomic_DNA"/>
</dbReference>
<evidence type="ECO:0000313" key="1">
    <source>
        <dbReference type="EMBL" id="KAL2067074.1"/>
    </source>
</evidence>
<feature type="non-terminal residue" evidence="1">
    <location>
        <position position="1"/>
    </location>
</feature>
<gene>
    <name evidence="1" type="ORF">VTL71DRAFT_1498</name>
</gene>
<protein>
    <submittedName>
        <fullName evidence="1">Uncharacterized protein</fullName>
    </submittedName>
</protein>
<name>A0ABR4CAU7_9HELO</name>
<organism evidence="1 2">
    <name type="scientific">Oculimacula yallundae</name>
    <dbReference type="NCBI Taxonomy" id="86028"/>
    <lineage>
        <taxon>Eukaryota</taxon>
        <taxon>Fungi</taxon>
        <taxon>Dikarya</taxon>
        <taxon>Ascomycota</taxon>
        <taxon>Pezizomycotina</taxon>
        <taxon>Leotiomycetes</taxon>
        <taxon>Helotiales</taxon>
        <taxon>Ploettnerulaceae</taxon>
        <taxon>Oculimacula</taxon>
    </lineage>
</organism>